<organism evidence="2 3">
    <name type="scientific">Pseudonocardia benzenivorans</name>
    <dbReference type="NCBI Taxonomy" id="228005"/>
    <lineage>
        <taxon>Bacteria</taxon>
        <taxon>Bacillati</taxon>
        <taxon>Actinomycetota</taxon>
        <taxon>Actinomycetes</taxon>
        <taxon>Pseudonocardiales</taxon>
        <taxon>Pseudonocardiaceae</taxon>
        <taxon>Pseudonocardia</taxon>
    </lineage>
</organism>
<accession>A0ABW3VK85</accession>
<dbReference type="Proteomes" id="UP001597182">
    <property type="component" value="Unassembled WGS sequence"/>
</dbReference>
<evidence type="ECO:0000256" key="1">
    <source>
        <dbReference type="SAM" id="MobiDB-lite"/>
    </source>
</evidence>
<keyword evidence="3" id="KW-1185">Reference proteome</keyword>
<protein>
    <submittedName>
        <fullName evidence="2">Uncharacterized protein</fullName>
    </submittedName>
</protein>
<evidence type="ECO:0000313" key="2">
    <source>
        <dbReference type="EMBL" id="MFD1235048.1"/>
    </source>
</evidence>
<feature type="compositionally biased region" description="Basic and acidic residues" evidence="1">
    <location>
        <begin position="27"/>
        <end position="43"/>
    </location>
</feature>
<proteinExistence type="predicted"/>
<sequence length="53" mass="6245">MSFELTRALSDAHRDELMRRAAEWNRYRRRAEPDGSGHRHEAVGSRSRRPRPG</sequence>
<dbReference type="EMBL" id="JBHTMB010000142">
    <property type="protein sequence ID" value="MFD1235048.1"/>
    <property type="molecule type" value="Genomic_DNA"/>
</dbReference>
<dbReference type="RefSeq" id="WP_158703453.1">
    <property type="nucleotide sequence ID" value="NZ_BAABKS010000052.1"/>
</dbReference>
<comment type="caution">
    <text evidence="2">The sequence shown here is derived from an EMBL/GenBank/DDBJ whole genome shotgun (WGS) entry which is preliminary data.</text>
</comment>
<reference evidence="3" key="1">
    <citation type="journal article" date="2019" name="Int. J. Syst. Evol. Microbiol.">
        <title>The Global Catalogue of Microorganisms (GCM) 10K type strain sequencing project: providing services to taxonomists for standard genome sequencing and annotation.</title>
        <authorList>
            <consortium name="The Broad Institute Genomics Platform"/>
            <consortium name="The Broad Institute Genome Sequencing Center for Infectious Disease"/>
            <person name="Wu L."/>
            <person name="Ma J."/>
        </authorList>
    </citation>
    <scope>NUCLEOTIDE SEQUENCE [LARGE SCALE GENOMIC DNA]</scope>
    <source>
        <strain evidence="3">CCUG 49018</strain>
    </source>
</reference>
<name>A0ABW3VK85_9PSEU</name>
<evidence type="ECO:0000313" key="3">
    <source>
        <dbReference type="Proteomes" id="UP001597182"/>
    </source>
</evidence>
<gene>
    <name evidence="2" type="ORF">ACFQ34_17290</name>
</gene>
<feature type="region of interest" description="Disordered" evidence="1">
    <location>
        <begin position="27"/>
        <end position="53"/>
    </location>
</feature>